<evidence type="ECO:0000256" key="6">
    <source>
        <dbReference type="ARBA" id="ARBA00022989"/>
    </source>
</evidence>
<comment type="subcellular location">
    <subcellularLocation>
        <location evidence="2">Golgi apparatus</location>
    </subcellularLocation>
    <subcellularLocation>
        <location evidence="1">Membrane</location>
        <topology evidence="1">Multi-pass membrane protein</topology>
    </subcellularLocation>
</comment>
<dbReference type="InterPro" id="IPR004240">
    <property type="entry name" value="EMP70"/>
</dbReference>
<accession>A0A8H7BL01</accession>
<dbReference type="PANTHER" id="PTHR10766">
    <property type="entry name" value="TRANSMEMBRANE 9 SUPERFAMILY PROTEIN"/>
    <property type="match status" value="1"/>
</dbReference>
<dbReference type="GO" id="GO:0005794">
    <property type="term" value="C:Golgi apparatus"/>
    <property type="evidence" value="ECO:0007669"/>
    <property type="project" value="UniProtKB-SubCell"/>
</dbReference>
<sequence length="133" mass="15281">MNLQESRLTLAWSLLTLSLLSSCAAFSLPGTAARAFKWNESVPLLVNKIFSYRTQLPYTYDDLSFVCKPQSIHWEGLNLGEVLQGDRLMRSGHDIRMAQNMVCSTLCTVSLTEEQSKELREYIYYGYKAEWQI</sequence>
<keyword evidence="8" id="KW-0472">Membrane</keyword>
<dbReference type="OrthoDB" id="2280278at2759"/>
<evidence type="ECO:0000256" key="9">
    <source>
        <dbReference type="RuleBase" id="RU363079"/>
    </source>
</evidence>
<evidence type="ECO:0000256" key="4">
    <source>
        <dbReference type="ARBA" id="ARBA00022692"/>
    </source>
</evidence>
<evidence type="ECO:0000256" key="8">
    <source>
        <dbReference type="ARBA" id="ARBA00023136"/>
    </source>
</evidence>
<dbReference type="GO" id="GO:0072657">
    <property type="term" value="P:protein localization to membrane"/>
    <property type="evidence" value="ECO:0007669"/>
    <property type="project" value="TreeGrafter"/>
</dbReference>
<evidence type="ECO:0000256" key="5">
    <source>
        <dbReference type="ARBA" id="ARBA00022729"/>
    </source>
</evidence>
<evidence type="ECO:0000256" key="1">
    <source>
        <dbReference type="ARBA" id="ARBA00004141"/>
    </source>
</evidence>
<comment type="similarity">
    <text evidence="3 9">Belongs to the nonaspanin (TM9SF) (TC 9.A.2) family.</text>
</comment>
<keyword evidence="7" id="KW-0333">Golgi apparatus</keyword>
<comment type="caution">
    <text evidence="10">The sequence shown here is derived from an EMBL/GenBank/DDBJ whole genome shotgun (WGS) entry which is preliminary data.</text>
</comment>
<dbReference type="EMBL" id="JABAYA010000264">
    <property type="protein sequence ID" value="KAF7721447.1"/>
    <property type="molecule type" value="Genomic_DNA"/>
</dbReference>
<feature type="chain" id="PRO_5034621273" description="Transmembrane 9 superfamily member" evidence="9">
    <location>
        <begin position="26"/>
        <end position="133"/>
    </location>
</feature>
<keyword evidence="4" id="KW-0812">Transmembrane</keyword>
<feature type="signal peptide" evidence="9">
    <location>
        <begin position="1"/>
        <end position="25"/>
    </location>
</feature>
<dbReference type="Pfam" id="PF02990">
    <property type="entry name" value="EMP70"/>
    <property type="match status" value="1"/>
</dbReference>
<evidence type="ECO:0000313" key="10">
    <source>
        <dbReference type="EMBL" id="KAF7721447.1"/>
    </source>
</evidence>
<keyword evidence="11" id="KW-1185">Reference proteome</keyword>
<dbReference type="AlphaFoldDB" id="A0A8H7BL01"/>
<proteinExistence type="inferred from homology"/>
<keyword evidence="5 9" id="KW-0732">Signal</keyword>
<dbReference type="GO" id="GO:0016020">
    <property type="term" value="C:membrane"/>
    <property type="evidence" value="ECO:0007669"/>
    <property type="project" value="UniProtKB-SubCell"/>
</dbReference>
<gene>
    <name evidence="10" type="ORF">EC973_004671</name>
</gene>
<protein>
    <recommendedName>
        <fullName evidence="9">Transmembrane 9 superfamily member</fullName>
    </recommendedName>
</protein>
<evidence type="ECO:0000256" key="2">
    <source>
        <dbReference type="ARBA" id="ARBA00004555"/>
    </source>
</evidence>
<evidence type="ECO:0000313" key="11">
    <source>
        <dbReference type="Proteomes" id="UP000605846"/>
    </source>
</evidence>
<evidence type="ECO:0000256" key="7">
    <source>
        <dbReference type="ARBA" id="ARBA00023034"/>
    </source>
</evidence>
<evidence type="ECO:0000256" key="3">
    <source>
        <dbReference type="ARBA" id="ARBA00005227"/>
    </source>
</evidence>
<organism evidence="10 11">
    <name type="scientific">Apophysomyces ossiformis</name>
    <dbReference type="NCBI Taxonomy" id="679940"/>
    <lineage>
        <taxon>Eukaryota</taxon>
        <taxon>Fungi</taxon>
        <taxon>Fungi incertae sedis</taxon>
        <taxon>Mucoromycota</taxon>
        <taxon>Mucoromycotina</taxon>
        <taxon>Mucoromycetes</taxon>
        <taxon>Mucorales</taxon>
        <taxon>Mucorineae</taxon>
        <taxon>Mucoraceae</taxon>
        <taxon>Apophysomyces</taxon>
    </lineage>
</organism>
<keyword evidence="6" id="KW-1133">Transmembrane helix</keyword>
<reference evidence="10" key="1">
    <citation type="submission" date="2020-01" db="EMBL/GenBank/DDBJ databases">
        <title>Genome Sequencing of Three Apophysomyces-Like Fungal Strains Confirms a Novel Fungal Genus in the Mucoromycota with divergent Burkholderia-like Endosymbiotic Bacteria.</title>
        <authorList>
            <person name="Stajich J.E."/>
            <person name="Macias A.M."/>
            <person name="Carter-House D."/>
            <person name="Lovett B."/>
            <person name="Kasson L.R."/>
            <person name="Berry K."/>
            <person name="Grigoriev I."/>
            <person name="Chang Y."/>
            <person name="Spatafora J."/>
            <person name="Kasson M.T."/>
        </authorList>
    </citation>
    <scope>NUCLEOTIDE SEQUENCE</scope>
    <source>
        <strain evidence="10">NRRL A-21654</strain>
    </source>
</reference>
<dbReference type="PROSITE" id="PS51257">
    <property type="entry name" value="PROKAR_LIPOPROTEIN"/>
    <property type="match status" value="1"/>
</dbReference>
<dbReference type="PANTHER" id="PTHR10766:SF55">
    <property type="entry name" value="TRANSMEMBRANE 9 SUPERFAMILY MEMBER 4"/>
    <property type="match status" value="1"/>
</dbReference>
<dbReference type="Proteomes" id="UP000605846">
    <property type="component" value="Unassembled WGS sequence"/>
</dbReference>
<name>A0A8H7BL01_9FUNG</name>